<dbReference type="AlphaFoldDB" id="A0A437QEP0"/>
<dbReference type="GO" id="GO:0006629">
    <property type="term" value="P:lipid metabolic process"/>
    <property type="evidence" value="ECO:0007669"/>
    <property type="project" value="InterPro"/>
</dbReference>
<dbReference type="RefSeq" id="WP_127693031.1">
    <property type="nucleotide sequence ID" value="NZ_SACQ01000001.1"/>
</dbReference>
<dbReference type="Pfam" id="PF03009">
    <property type="entry name" value="GDPD"/>
    <property type="match status" value="1"/>
</dbReference>
<reference evidence="2 3" key="1">
    <citation type="submission" date="2019-01" db="EMBL/GenBank/DDBJ databases">
        <authorList>
            <person name="Chen W.-M."/>
        </authorList>
    </citation>
    <scope>NUCLEOTIDE SEQUENCE [LARGE SCALE GENOMIC DNA]</scope>
    <source>
        <strain evidence="2 3">HPM-16</strain>
    </source>
</reference>
<sequence>MITPASIMGHRGVPSLAPENTLSGFRKLHELGITWVELDVTLLGDHTPIVHHDDSFDRCCNISGALRDFGRDDLKQINAAARFPELPPESPPTLAEVALLLKQQGTGLNLEMKRHGFSARDMAVTAIDTLQRAAFPSEQLILSSFDFETLAECKQYAPHLARGLIFDTLPSDWEILAKEIGAFSIHCDWQSLNYQQVRAVKNAGYQLYCWTANSPAAVTSLWQWGIDGVMSDRPQDFLSVPLQLLFIKAINNDCTH</sequence>
<comment type="caution">
    <text evidence="2">The sequence shown here is derived from an EMBL/GenBank/DDBJ whole genome shotgun (WGS) entry which is preliminary data.</text>
</comment>
<proteinExistence type="predicted"/>
<dbReference type="PANTHER" id="PTHR46211">
    <property type="entry name" value="GLYCEROPHOSPHORYL DIESTER PHOSPHODIESTERASE"/>
    <property type="match status" value="1"/>
</dbReference>
<dbReference type="GO" id="GO:0008081">
    <property type="term" value="F:phosphoric diester hydrolase activity"/>
    <property type="evidence" value="ECO:0007669"/>
    <property type="project" value="InterPro"/>
</dbReference>
<dbReference type="PROSITE" id="PS51704">
    <property type="entry name" value="GP_PDE"/>
    <property type="match status" value="1"/>
</dbReference>
<evidence type="ECO:0000313" key="2">
    <source>
        <dbReference type="EMBL" id="RVU32863.1"/>
    </source>
</evidence>
<name>A0A437QEP0_9GAMM</name>
<dbReference type="InterPro" id="IPR017946">
    <property type="entry name" value="PLC-like_Pdiesterase_TIM-brl"/>
</dbReference>
<accession>A0A437QEP0</accession>
<dbReference type="Proteomes" id="UP000282818">
    <property type="component" value="Unassembled WGS sequence"/>
</dbReference>
<protein>
    <submittedName>
        <fullName evidence="2">Glycerophosphoryl diester phosphodiesterase</fullName>
    </submittedName>
</protein>
<evidence type="ECO:0000313" key="3">
    <source>
        <dbReference type="Proteomes" id="UP000282818"/>
    </source>
</evidence>
<dbReference type="SUPFAM" id="SSF51695">
    <property type="entry name" value="PLC-like phosphodiesterases"/>
    <property type="match status" value="1"/>
</dbReference>
<evidence type="ECO:0000259" key="1">
    <source>
        <dbReference type="PROSITE" id="PS51704"/>
    </source>
</evidence>
<dbReference type="PANTHER" id="PTHR46211:SF1">
    <property type="entry name" value="GLYCEROPHOSPHODIESTER PHOSPHODIESTERASE, CYTOPLASMIC"/>
    <property type="match status" value="1"/>
</dbReference>
<dbReference type="Gene3D" id="3.20.20.190">
    <property type="entry name" value="Phosphatidylinositol (PI) phosphodiesterase"/>
    <property type="match status" value="1"/>
</dbReference>
<feature type="domain" description="GP-PDE" evidence="1">
    <location>
        <begin position="5"/>
        <end position="241"/>
    </location>
</feature>
<gene>
    <name evidence="2" type="ORF">EOE65_04190</name>
</gene>
<keyword evidence="3" id="KW-1185">Reference proteome</keyword>
<dbReference type="InterPro" id="IPR030395">
    <property type="entry name" value="GP_PDE_dom"/>
</dbReference>
<organism evidence="2 3">
    <name type="scientific">Neptunomonas marina</name>
    <dbReference type="NCBI Taxonomy" id="1815562"/>
    <lineage>
        <taxon>Bacteria</taxon>
        <taxon>Pseudomonadati</taxon>
        <taxon>Pseudomonadota</taxon>
        <taxon>Gammaproteobacteria</taxon>
        <taxon>Oceanospirillales</taxon>
        <taxon>Oceanospirillaceae</taxon>
        <taxon>Neptunomonas</taxon>
    </lineage>
</organism>
<dbReference type="EMBL" id="SACQ01000001">
    <property type="protein sequence ID" value="RVU32863.1"/>
    <property type="molecule type" value="Genomic_DNA"/>
</dbReference>